<evidence type="ECO:0000313" key="2">
    <source>
        <dbReference type="EMBL" id="OGY64291.1"/>
    </source>
</evidence>
<dbReference type="Pfam" id="PF13683">
    <property type="entry name" value="rve_3"/>
    <property type="match status" value="1"/>
</dbReference>
<dbReference type="InterPro" id="IPR001584">
    <property type="entry name" value="Integrase_cat-core"/>
</dbReference>
<sequence>MITQQAQEKARILVFWEKHGLQATLDAFPVKRSTLYTWKQTWIAGGKKLEALNPKSRQPKTKRKRLWPAPIIAEIQRLRSREVHPNLGERKLSKELAVFCEARNLRCPKPATIGRLIADLGGLRAAPVKVSHFGKIKKVNRRAVLRKPKQFKATHPGHCVAFDTIEIFIRGMRRYVITATDLYGRMSFAWGTASHASHAAQEFFERCERVLPMPMEYVLTDNGSEFKKDFDIALRNAHLTHYHTYPKTPKMNAHAERFNRTIQEEFVDFNYELLATDIDAFNRKLMDWLIWYNTERVHYAFNNQLSPAQYLLSYYQQSSRQTASESRVWCGYTNN</sequence>
<dbReference type="GO" id="GO:0003676">
    <property type="term" value="F:nucleic acid binding"/>
    <property type="evidence" value="ECO:0007669"/>
    <property type="project" value="InterPro"/>
</dbReference>
<comment type="caution">
    <text evidence="2">The sequence shown here is derived from an EMBL/GenBank/DDBJ whole genome shotgun (WGS) entry which is preliminary data.</text>
</comment>
<dbReference type="Proteomes" id="UP000177960">
    <property type="component" value="Unassembled WGS sequence"/>
</dbReference>
<proteinExistence type="predicted"/>
<dbReference type="InterPro" id="IPR036397">
    <property type="entry name" value="RNaseH_sf"/>
</dbReference>
<dbReference type="SUPFAM" id="SSF53098">
    <property type="entry name" value="Ribonuclease H-like"/>
    <property type="match status" value="1"/>
</dbReference>
<dbReference type="EMBL" id="MHJG01000005">
    <property type="protein sequence ID" value="OGY64291.1"/>
    <property type="molecule type" value="Genomic_DNA"/>
</dbReference>
<dbReference type="STRING" id="1798404.A3B92_00700"/>
<dbReference type="PROSITE" id="PS50994">
    <property type="entry name" value="INTEGRASE"/>
    <property type="match status" value="1"/>
</dbReference>
<evidence type="ECO:0000259" key="1">
    <source>
        <dbReference type="PROSITE" id="PS50994"/>
    </source>
</evidence>
<dbReference type="GO" id="GO:0015074">
    <property type="term" value="P:DNA integration"/>
    <property type="evidence" value="ECO:0007669"/>
    <property type="project" value="InterPro"/>
</dbReference>
<feature type="domain" description="Integrase catalytic" evidence="1">
    <location>
        <begin position="152"/>
        <end position="315"/>
    </location>
</feature>
<reference evidence="2 3" key="1">
    <citation type="journal article" date="2016" name="Nat. Commun.">
        <title>Thousands of microbial genomes shed light on interconnected biogeochemical processes in an aquifer system.</title>
        <authorList>
            <person name="Anantharaman K."/>
            <person name="Brown C.T."/>
            <person name="Hug L.A."/>
            <person name="Sharon I."/>
            <person name="Castelle C.J."/>
            <person name="Probst A.J."/>
            <person name="Thomas B.C."/>
            <person name="Singh A."/>
            <person name="Wilkins M.J."/>
            <person name="Karaoz U."/>
            <person name="Brodie E.L."/>
            <person name="Williams K.H."/>
            <person name="Hubbard S.S."/>
            <person name="Banfield J.F."/>
        </authorList>
    </citation>
    <scope>NUCLEOTIDE SEQUENCE [LARGE SCALE GENOMIC DNA]</scope>
</reference>
<evidence type="ECO:0000313" key="3">
    <source>
        <dbReference type="Proteomes" id="UP000177960"/>
    </source>
</evidence>
<gene>
    <name evidence="2" type="ORF">A3B92_00700</name>
</gene>
<organism evidence="2 3">
    <name type="scientific">Candidatus Harrisonbacteria bacterium RIFCSPHIGHO2_02_FULL_42_16</name>
    <dbReference type="NCBI Taxonomy" id="1798404"/>
    <lineage>
        <taxon>Bacteria</taxon>
        <taxon>Candidatus Harrisoniibacteriota</taxon>
    </lineage>
</organism>
<dbReference type="AlphaFoldDB" id="A0A1G1ZIC9"/>
<accession>A0A1G1ZIC9</accession>
<dbReference type="InterPro" id="IPR012337">
    <property type="entry name" value="RNaseH-like_sf"/>
</dbReference>
<dbReference type="Gene3D" id="3.30.420.10">
    <property type="entry name" value="Ribonuclease H-like superfamily/Ribonuclease H"/>
    <property type="match status" value="1"/>
</dbReference>
<protein>
    <recommendedName>
        <fullName evidence="1">Integrase catalytic domain-containing protein</fullName>
    </recommendedName>
</protein>
<name>A0A1G1ZIC9_9BACT</name>